<reference evidence="2" key="1">
    <citation type="journal article" date="2012" name="Nat. Biotechnol.">
        <title>Reference genome sequence of the model plant Setaria.</title>
        <authorList>
            <person name="Bennetzen J.L."/>
            <person name="Schmutz J."/>
            <person name="Wang H."/>
            <person name="Percifield R."/>
            <person name="Hawkins J."/>
            <person name="Pontaroli A.C."/>
            <person name="Estep M."/>
            <person name="Feng L."/>
            <person name="Vaughn J.N."/>
            <person name="Grimwood J."/>
            <person name="Jenkins J."/>
            <person name="Barry K."/>
            <person name="Lindquist E."/>
            <person name="Hellsten U."/>
            <person name="Deshpande S."/>
            <person name="Wang X."/>
            <person name="Wu X."/>
            <person name="Mitros T."/>
            <person name="Triplett J."/>
            <person name="Yang X."/>
            <person name="Ye C.Y."/>
            <person name="Mauro-Herrera M."/>
            <person name="Wang L."/>
            <person name="Li P."/>
            <person name="Sharma M."/>
            <person name="Sharma R."/>
            <person name="Ronald P.C."/>
            <person name="Panaud O."/>
            <person name="Kellogg E.A."/>
            <person name="Brutnell T.P."/>
            <person name="Doust A.N."/>
            <person name="Tuskan G.A."/>
            <person name="Rokhsar D."/>
            <person name="Devos K.M."/>
        </authorList>
    </citation>
    <scope>NUCLEOTIDE SEQUENCE [LARGE SCALE GENOMIC DNA]</scope>
    <source>
        <strain evidence="2">cv. Yugu1</strain>
    </source>
</reference>
<dbReference type="EnsemblPlants" id="KQL29232">
    <property type="protein sequence ID" value="KQL29232"/>
    <property type="gene ID" value="SETIT_018753mg"/>
</dbReference>
<evidence type="ECO:0000313" key="1">
    <source>
        <dbReference type="EnsemblPlants" id="KQL29232"/>
    </source>
</evidence>
<dbReference type="InParanoid" id="K3YWV7"/>
<protein>
    <submittedName>
        <fullName evidence="1">Uncharacterized protein</fullName>
    </submittedName>
</protein>
<organism evidence="1 2">
    <name type="scientific">Setaria italica</name>
    <name type="common">Foxtail millet</name>
    <name type="synonym">Panicum italicum</name>
    <dbReference type="NCBI Taxonomy" id="4555"/>
    <lineage>
        <taxon>Eukaryota</taxon>
        <taxon>Viridiplantae</taxon>
        <taxon>Streptophyta</taxon>
        <taxon>Embryophyta</taxon>
        <taxon>Tracheophyta</taxon>
        <taxon>Spermatophyta</taxon>
        <taxon>Magnoliopsida</taxon>
        <taxon>Liliopsida</taxon>
        <taxon>Poales</taxon>
        <taxon>Poaceae</taxon>
        <taxon>PACMAD clade</taxon>
        <taxon>Panicoideae</taxon>
        <taxon>Panicodae</taxon>
        <taxon>Paniceae</taxon>
        <taxon>Cenchrinae</taxon>
        <taxon>Setaria</taxon>
    </lineage>
</organism>
<dbReference type="HOGENOM" id="CLU_2137832_0_0_1"/>
<dbReference type="PANTHER" id="PTHR33063">
    <property type="entry name" value="OS02G0583500 PROTEIN"/>
    <property type="match status" value="1"/>
</dbReference>
<proteinExistence type="predicted"/>
<dbReference type="EMBL" id="AGNK02000188">
    <property type="status" value="NOT_ANNOTATED_CDS"/>
    <property type="molecule type" value="Genomic_DNA"/>
</dbReference>
<accession>K3YWV7</accession>
<keyword evidence="2" id="KW-1185">Reference proteome</keyword>
<dbReference type="Proteomes" id="UP000004995">
    <property type="component" value="Unassembled WGS sequence"/>
</dbReference>
<dbReference type="PANTHER" id="PTHR33063:SF16">
    <property type="entry name" value="OS02G0241300 PROTEIN"/>
    <property type="match status" value="1"/>
</dbReference>
<name>K3YWV7_SETIT</name>
<dbReference type="AlphaFoldDB" id="K3YWV7"/>
<evidence type="ECO:0000313" key="2">
    <source>
        <dbReference type="Proteomes" id="UP000004995"/>
    </source>
</evidence>
<dbReference type="Gramene" id="KQL29232">
    <property type="protein sequence ID" value="KQL29232"/>
    <property type="gene ID" value="SETIT_018753mg"/>
</dbReference>
<sequence>MLKSQQGQGRYQFKKKDFNGIAANNVPTKTPVTTMNDNQWNKLVMMWSTNLTGCTTNIGNHGLVRYPQHTGSRSYIAQAHVVVWMEQIIAQAGDDQPKTVVEAMAEVVQYRIF</sequence>
<reference evidence="1" key="2">
    <citation type="submission" date="2018-08" db="UniProtKB">
        <authorList>
            <consortium name="EnsemblPlants"/>
        </authorList>
    </citation>
    <scope>IDENTIFICATION</scope>
    <source>
        <strain evidence="1">Yugu1</strain>
    </source>
</reference>